<protein>
    <submittedName>
        <fullName evidence="7">Aminotransferase class I/II-fold pyridoxal phosphate-dependent enzyme</fullName>
    </submittedName>
</protein>
<dbReference type="InterPro" id="IPR036388">
    <property type="entry name" value="WH-like_DNA-bd_sf"/>
</dbReference>
<gene>
    <name evidence="7" type="ORF">GCM10009720_04040</name>
</gene>
<dbReference type="SMART" id="SM00345">
    <property type="entry name" value="HTH_GNTR"/>
    <property type="match status" value="1"/>
</dbReference>
<evidence type="ECO:0000313" key="8">
    <source>
        <dbReference type="Proteomes" id="UP001501461"/>
    </source>
</evidence>
<keyword evidence="5" id="KW-0804">Transcription</keyword>
<dbReference type="CDD" id="cd07377">
    <property type="entry name" value="WHTH_GntR"/>
    <property type="match status" value="1"/>
</dbReference>
<name>A0ABN2U4F3_9MICC</name>
<evidence type="ECO:0000256" key="4">
    <source>
        <dbReference type="ARBA" id="ARBA00023125"/>
    </source>
</evidence>
<dbReference type="RefSeq" id="WP_343955934.1">
    <property type="nucleotide sequence ID" value="NZ_BAAAMN010000007.1"/>
</dbReference>
<accession>A0ABN2U4F3</accession>
<evidence type="ECO:0000259" key="6">
    <source>
        <dbReference type="PROSITE" id="PS50949"/>
    </source>
</evidence>
<dbReference type="SUPFAM" id="SSF46785">
    <property type="entry name" value="Winged helix' DNA-binding domain"/>
    <property type="match status" value="1"/>
</dbReference>
<organism evidence="7 8">
    <name type="scientific">Yaniella flava</name>
    <dbReference type="NCBI Taxonomy" id="287930"/>
    <lineage>
        <taxon>Bacteria</taxon>
        <taxon>Bacillati</taxon>
        <taxon>Actinomycetota</taxon>
        <taxon>Actinomycetes</taxon>
        <taxon>Micrococcales</taxon>
        <taxon>Micrococcaceae</taxon>
        <taxon>Yaniella</taxon>
    </lineage>
</organism>
<keyword evidence="7" id="KW-0808">Transferase</keyword>
<dbReference type="Gene3D" id="3.90.1150.10">
    <property type="entry name" value="Aspartate Aminotransferase, domain 1"/>
    <property type="match status" value="1"/>
</dbReference>
<dbReference type="InterPro" id="IPR015424">
    <property type="entry name" value="PyrdxlP-dep_Trfase"/>
</dbReference>
<dbReference type="PANTHER" id="PTHR46577:SF1">
    <property type="entry name" value="HTH-TYPE TRANSCRIPTIONAL REGULATORY PROTEIN GABR"/>
    <property type="match status" value="1"/>
</dbReference>
<dbReference type="SUPFAM" id="SSF53383">
    <property type="entry name" value="PLP-dependent transferases"/>
    <property type="match status" value="1"/>
</dbReference>
<dbReference type="InterPro" id="IPR004839">
    <property type="entry name" value="Aminotransferase_I/II_large"/>
</dbReference>
<reference evidence="7 8" key="1">
    <citation type="journal article" date="2019" name="Int. J. Syst. Evol. Microbiol.">
        <title>The Global Catalogue of Microorganisms (GCM) 10K type strain sequencing project: providing services to taxonomists for standard genome sequencing and annotation.</title>
        <authorList>
            <consortium name="The Broad Institute Genomics Platform"/>
            <consortium name="The Broad Institute Genome Sequencing Center for Infectious Disease"/>
            <person name="Wu L."/>
            <person name="Ma J."/>
        </authorList>
    </citation>
    <scope>NUCLEOTIDE SEQUENCE [LARGE SCALE GENOMIC DNA]</scope>
    <source>
        <strain evidence="7 8">JCM 13595</strain>
    </source>
</reference>
<evidence type="ECO:0000256" key="1">
    <source>
        <dbReference type="ARBA" id="ARBA00005384"/>
    </source>
</evidence>
<dbReference type="InterPro" id="IPR000524">
    <property type="entry name" value="Tscrpt_reg_HTH_GntR"/>
</dbReference>
<dbReference type="InterPro" id="IPR051446">
    <property type="entry name" value="HTH_trans_reg/aminotransferase"/>
</dbReference>
<keyword evidence="3" id="KW-0805">Transcription regulation</keyword>
<dbReference type="Gene3D" id="3.40.640.10">
    <property type="entry name" value="Type I PLP-dependent aspartate aminotransferase-like (Major domain)"/>
    <property type="match status" value="1"/>
</dbReference>
<keyword evidence="7" id="KW-0032">Aminotransferase</keyword>
<comment type="similarity">
    <text evidence="1">In the C-terminal section; belongs to the class-I pyridoxal-phosphate-dependent aminotransferase family.</text>
</comment>
<keyword evidence="8" id="KW-1185">Reference proteome</keyword>
<evidence type="ECO:0000256" key="2">
    <source>
        <dbReference type="ARBA" id="ARBA00022898"/>
    </source>
</evidence>
<proteinExistence type="inferred from homology"/>
<dbReference type="PROSITE" id="PS50949">
    <property type="entry name" value="HTH_GNTR"/>
    <property type="match status" value="1"/>
</dbReference>
<dbReference type="Pfam" id="PF00155">
    <property type="entry name" value="Aminotran_1_2"/>
    <property type="match status" value="1"/>
</dbReference>
<dbReference type="InterPro" id="IPR015422">
    <property type="entry name" value="PyrdxlP-dep_Trfase_small"/>
</dbReference>
<evidence type="ECO:0000256" key="5">
    <source>
        <dbReference type="ARBA" id="ARBA00023163"/>
    </source>
</evidence>
<dbReference type="GO" id="GO:0008483">
    <property type="term" value="F:transaminase activity"/>
    <property type="evidence" value="ECO:0007669"/>
    <property type="project" value="UniProtKB-KW"/>
</dbReference>
<dbReference type="PANTHER" id="PTHR46577">
    <property type="entry name" value="HTH-TYPE TRANSCRIPTIONAL REGULATORY PROTEIN GABR"/>
    <property type="match status" value="1"/>
</dbReference>
<dbReference type="CDD" id="cd00609">
    <property type="entry name" value="AAT_like"/>
    <property type="match status" value="1"/>
</dbReference>
<dbReference type="EMBL" id="BAAAMN010000007">
    <property type="protein sequence ID" value="GAA2027482.1"/>
    <property type="molecule type" value="Genomic_DNA"/>
</dbReference>
<keyword evidence="2" id="KW-0663">Pyridoxal phosphate</keyword>
<comment type="caution">
    <text evidence="7">The sequence shown here is derived from an EMBL/GenBank/DDBJ whole genome shotgun (WGS) entry which is preliminary data.</text>
</comment>
<dbReference type="InterPro" id="IPR036390">
    <property type="entry name" value="WH_DNA-bd_sf"/>
</dbReference>
<evidence type="ECO:0000313" key="7">
    <source>
        <dbReference type="EMBL" id="GAA2027482.1"/>
    </source>
</evidence>
<dbReference type="Pfam" id="PF00392">
    <property type="entry name" value="GntR"/>
    <property type="match status" value="1"/>
</dbReference>
<dbReference type="InterPro" id="IPR015421">
    <property type="entry name" value="PyrdxlP-dep_Trfase_major"/>
</dbReference>
<evidence type="ECO:0000256" key="3">
    <source>
        <dbReference type="ARBA" id="ARBA00023015"/>
    </source>
</evidence>
<keyword evidence="4" id="KW-0238">DNA-binding</keyword>
<feature type="domain" description="HTH gntR-type" evidence="6">
    <location>
        <begin position="16"/>
        <end position="84"/>
    </location>
</feature>
<dbReference type="Proteomes" id="UP001501461">
    <property type="component" value="Unassembled WGS sequence"/>
</dbReference>
<dbReference type="Gene3D" id="1.10.10.10">
    <property type="entry name" value="Winged helix-like DNA-binding domain superfamily/Winged helix DNA-binding domain"/>
    <property type="match status" value="1"/>
</dbReference>
<sequence>MPKSSATSDPIASITAQTAAEIAESVRDLVDTGKLVPGAGLPPVRTLAEQLEVNRNTVVAAYGLLVQAGVAVTRGRAGTSIVDLQPLPQEGFSDVEGMIDIASGNPDPALLPPAGKALAQLAADEPVLYGQPVIDPDLASWARQALSKDVGAVALTVTAGSADAVQRLLADSLTIGDAVGFEQPCFLTTLQTAQAAGYRPVAMPVDDEGLSVEGLQSALNEGVRALVVTPRAHNPTGAVISRPRAKALAGLLTQYPHVLVIEDDHFWQLSGHAYRSIIPDGHPRWALIRSVSKSLGPDLRVGIVGSDPLTATRLGAHIRSGAMWVSHLLQRLTYLLTTNPETPAQLEHASAEYSRANSSLIMALADQHITAVAADGVNVWINVRTLATPIVSALAERGWLVRDGAEFSLDSNDDAVHHIRVTIHQLTEGQLERFVSDLVAVLFGEPIHLMAHGD</sequence>